<gene>
    <name evidence="3" type="ORF">B0I08_10998</name>
</gene>
<dbReference type="SUPFAM" id="SSF46785">
    <property type="entry name" value="Winged helix' DNA-binding domain"/>
    <property type="match status" value="1"/>
</dbReference>
<comment type="similarity">
    <text evidence="1">Belongs to the ROK (NagC/XylR) family.</text>
</comment>
<dbReference type="EMBL" id="PVTL01000009">
    <property type="protein sequence ID" value="PRY65948.1"/>
    <property type="molecule type" value="Genomic_DNA"/>
</dbReference>
<dbReference type="InterPro" id="IPR036390">
    <property type="entry name" value="WH_DNA-bd_sf"/>
</dbReference>
<dbReference type="Gene3D" id="3.30.420.40">
    <property type="match status" value="2"/>
</dbReference>
<dbReference type="Proteomes" id="UP000237983">
    <property type="component" value="Unassembled WGS sequence"/>
</dbReference>
<dbReference type="GO" id="GO:0016301">
    <property type="term" value="F:kinase activity"/>
    <property type="evidence" value="ECO:0007669"/>
    <property type="project" value="UniProtKB-KW"/>
</dbReference>
<dbReference type="RefSeq" id="WP_181243439.1">
    <property type="nucleotide sequence ID" value="NZ_PVTL01000009.1"/>
</dbReference>
<dbReference type="InterPro" id="IPR043129">
    <property type="entry name" value="ATPase_NBD"/>
</dbReference>
<dbReference type="AlphaFoldDB" id="A0A2T0V7B4"/>
<dbReference type="Pfam" id="PF00480">
    <property type="entry name" value="ROK"/>
    <property type="match status" value="1"/>
</dbReference>
<keyword evidence="3" id="KW-0808">Transferase</keyword>
<protein>
    <submittedName>
        <fullName evidence="3">Putative NBD/HSP70 family sugar kinase</fullName>
    </submittedName>
</protein>
<proteinExistence type="inferred from homology"/>
<sequence>MCPADSPIADHLAVRPTSGSTTDQLRRNNLSKILTLIHREGALSRADLTRLTSLNRSTVGAIAAELAALGFVDERPPLDFRAGRPSPVVHPNERTVAVAVNPEVDAVHVGIVALGGVVLARSSVGIGPEASASEVVRIAAAEAHALLAELPGHRVFGAGIAVPGQVRIGDGQVREASHMGWFEEPVAAMFEAATGFPTFAANAAILAMRAESVFGAGKGVDNFVYVIGGASGIGGGMVSGGKIVTGAAGYAGEIGHTFVRSSGASCFCGAHGCLEAEVTQARLLQLVNLPPSQIAELGPALAASTEPAVRAAVAEDVALVAIAIRNAVNLFNPSVVVLAGFLAALMEGSGDDASAILPAEAVLAARESVRVERARFGADQLLIGAAELVFAGVLGDPSGYASSRA</sequence>
<evidence type="ECO:0000256" key="1">
    <source>
        <dbReference type="ARBA" id="ARBA00006479"/>
    </source>
</evidence>
<dbReference type="InterPro" id="IPR036388">
    <property type="entry name" value="WH-like_DNA-bd_sf"/>
</dbReference>
<organism evidence="3 4">
    <name type="scientific">Glaciihabitans tibetensis</name>
    <dbReference type="NCBI Taxonomy" id="1266600"/>
    <lineage>
        <taxon>Bacteria</taxon>
        <taxon>Bacillati</taxon>
        <taxon>Actinomycetota</taxon>
        <taxon>Actinomycetes</taxon>
        <taxon>Micrococcales</taxon>
        <taxon>Microbacteriaceae</taxon>
        <taxon>Glaciihabitans</taxon>
    </lineage>
</organism>
<dbReference type="PANTHER" id="PTHR18964">
    <property type="entry name" value="ROK (REPRESSOR, ORF, KINASE) FAMILY"/>
    <property type="match status" value="1"/>
</dbReference>
<dbReference type="SUPFAM" id="SSF53067">
    <property type="entry name" value="Actin-like ATPase domain"/>
    <property type="match status" value="1"/>
</dbReference>
<evidence type="ECO:0000313" key="3">
    <source>
        <dbReference type="EMBL" id="PRY65948.1"/>
    </source>
</evidence>
<comment type="caution">
    <text evidence="3">The sequence shown here is derived from an EMBL/GenBank/DDBJ whole genome shotgun (WGS) entry which is preliminary data.</text>
</comment>
<evidence type="ECO:0000256" key="2">
    <source>
        <dbReference type="SAM" id="MobiDB-lite"/>
    </source>
</evidence>
<name>A0A2T0V7B4_9MICO</name>
<keyword evidence="4" id="KW-1185">Reference proteome</keyword>
<accession>A0A2T0V7B4</accession>
<dbReference type="Gene3D" id="1.10.10.10">
    <property type="entry name" value="Winged helix-like DNA-binding domain superfamily/Winged helix DNA-binding domain"/>
    <property type="match status" value="1"/>
</dbReference>
<dbReference type="PANTHER" id="PTHR18964:SF149">
    <property type="entry name" value="BIFUNCTIONAL UDP-N-ACETYLGLUCOSAMINE 2-EPIMERASE_N-ACETYLMANNOSAMINE KINASE"/>
    <property type="match status" value="1"/>
</dbReference>
<keyword evidence="3" id="KW-0418">Kinase</keyword>
<dbReference type="InterPro" id="IPR000600">
    <property type="entry name" value="ROK"/>
</dbReference>
<reference evidence="3 4" key="1">
    <citation type="submission" date="2018-03" db="EMBL/GenBank/DDBJ databases">
        <title>Genomic Encyclopedia of Type Strains, Phase III (KMG-III): the genomes of soil and plant-associated and newly described type strains.</title>
        <authorList>
            <person name="Whitman W."/>
        </authorList>
    </citation>
    <scope>NUCLEOTIDE SEQUENCE [LARGE SCALE GENOMIC DNA]</scope>
    <source>
        <strain evidence="3 4">CGMCC 1.12484</strain>
    </source>
</reference>
<evidence type="ECO:0000313" key="4">
    <source>
        <dbReference type="Proteomes" id="UP000237983"/>
    </source>
</evidence>
<feature type="region of interest" description="Disordered" evidence="2">
    <location>
        <begin position="1"/>
        <end position="24"/>
    </location>
</feature>